<accession>A0AA38F6C9</accession>
<name>A0AA38F6C9_TAXCH</name>
<keyword evidence="3" id="KW-1185">Reference proteome</keyword>
<evidence type="ECO:0000313" key="3">
    <source>
        <dbReference type="Proteomes" id="UP000824469"/>
    </source>
</evidence>
<protein>
    <submittedName>
        <fullName evidence="2">Uncharacterized protein</fullName>
    </submittedName>
</protein>
<dbReference type="EMBL" id="JAHRHJ020003813">
    <property type="protein sequence ID" value="KAH9290590.1"/>
    <property type="molecule type" value="Genomic_DNA"/>
</dbReference>
<dbReference type="AlphaFoldDB" id="A0AA38F6C9"/>
<organism evidence="2 3">
    <name type="scientific">Taxus chinensis</name>
    <name type="common">Chinese yew</name>
    <name type="synonym">Taxus wallichiana var. chinensis</name>
    <dbReference type="NCBI Taxonomy" id="29808"/>
    <lineage>
        <taxon>Eukaryota</taxon>
        <taxon>Viridiplantae</taxon>
        <taxon>Streptophyta</taxon>
        <taxon>Embryophyta</taxon>
        <taxon>Tracheophyta</taxon>
        <taxon>Spermatophyta</taxon>
        <taxon>Pinopsida</taxon>
        <taxon>Pinidae</taxon>
        <taxon>Conifers II</taxon>
        <taxon>Cupressales</taxon>
        <taxon>Taxaceae</taxon>
        <taxon>Taxus</taxon>
    </lineage>
</organism>
<comment type="caution">
    <text evidence="2">The sequence shown here is derived from an EMBL/GenBank/DDBJ whole genome shotgun (WGS) entry which is preliminary data.</text>
</comment>
<feature type="non-terminal residue" evidence="2">
    <location>
        <position position="1"/>
    </location>
</feature>
<proteinExistence type="predicted"/>
<evidence type="ECO:0000313" key="2">
    <source>
        <dbReference type="EMBL" id="KAH9290590.1"/>
    </source>
</evidence>
<gene>
    <name evidence="2" type="ORF">KI387_034707</name>
</gene>
<feature type="region of interest" description="Disordered" evidence="1">
    <location>
        <begin position="93"/>
        <end position="112"/>
    </location>
</feature>
<evidence type="ECO:0000256" key="1">
    <source>
        <dbReference type="SAM" id="MobiDB-lite"/>
    </source>
</evidence>
<sequence>DGNQFMTGYHMPIQRQGTQQTPLRQSTVTSPNEVISTLVERVRGLELAQANQNPPFIQTGSSNPPYYSGQVDLLTGVGTLGMTPQYSQQVPTRPTIANTVPPGPVQSNPFLDSTPSYLNMYSKLPQGDM</sequence>
<dbReference type="Proteomes" id="UP000824469">
    <property type="component" value="Unassembled WGS sequence"/>
</dbReference>
<reference evidence="2 3" key="1">
    <citation type="journal article" date="2021" name="Nat. Plants">
        <title>The Taxus genome provides insights into paclitaxel biosynthesis.</title>
        <authorList>
            <person name="Xiong X."/>
            <person name="Gou J."/>
            <person name="Liao Q."/>
            <person name="Li Y."/>
            <person name="Zhou Q."/>
            <person name="Bi G."/>
            <person name="Li C."/>
            <person name="Du R."/>
            <person name="Wang X."/>
            <person name="Sun T."/>
            <person name="Guo L."/>
            <person name="Liang H."/>
            <person name="Lu P."/>
            <person name="Wu Y."/>
            <person name="Zhang Z."/>
            <person name="Ro D.K."/>
            <person name="Shang Y."/>
            <person name="Huang S."/>
            <person name="Yan J."/>
        </authorList>
    </citation>
    <scope>NUCLEOTIDE SEQUENCE [LARGE SCALE GENOMIC DNA]</scope>
    <source>
        <strain evidence="2">Ta-2019</strain>
    </source>
</reference>